<evidence type="ECO:0000256" key="2">
    <source>
        <dbReference type="SAM" id="MobiDB-lite"/>
    </source>
</evidence>
<dbReference type="PANTHER" id="PTHR11505">
    <property type="entry name" value="L1 TRANSPOSABLE ELEMENT-RELATED"/>
    <property type="match status" value="1"/>
</dbReference>
<gene>
    <name evidence="3" type="ORF">PECUL_23A018495</name>
</gene>
<dbReference type="AlphaFoldDB" id="A0AAD1WLZ8"/>
<feature type="non-terminal residue" evidence="3">
    <location>
        <position position="1"/>
    </location>
</feature>
<sequence length="154" mass="17394">EAKRPSLAQSQADSGSESEGSEYETNHTVPLTKVNLRKMLRETSEDIKVYTTAALENQITGLKEDMEALGSRTSHTERMITETQAKVANQDQDLETLKERVMYLEDGLEDLNNRSQRQNIRIRGLPESVLPEALLPTIRAIFQSLLPDIPEQEL</sequence>
<organism evidence="3 4">
    <name type="scientific">Pelobates cultripes</name>
    <name type="common">Western spadefoot toad</name>
    <dbReference type="NCBI Taxonomy" id="61616"/>
    <lineage>
        <taxon>Eukaryota</taxon>
        <taxon>Metazoa</taxon>
        <taxon>Chordata</taxon>
        <taxon>Craniata</taxon>
        <taxon>Vertebrata</taxon>
        <taxon>Euteleostomi</taxon>
        <taxon>Amphibia</taxon>
        <taxon>Batrachia</taxon>
        <taxon>Anura</taxon>
        <taxon>Pelobatoidea</taxon>
        <taxon>Pelobatidae</taxon>
        <taxon>Pelobates</taxon>
    </lineage>
</organism>
<dbReference type="EMBL" id="OW240919">
    <property type="protein sequence ID" value="CAH2313174.1"/>
    <property type="molecule type" value="Genomic_DNA"/>
</dbReference>
<reference evidence="3" key="1">
    <citation type="submission" date="2022-03" db="EMBL/GenBank/DDBJ databases">
        <authorList>
            <person name="Alioto T."/>
            <person name="Alioto T."/>
            <person name="Gomez Garrido J."/>
        </authorList>
    </citation>
    <scope>NUCLEOTIDE SEQUENCE</scope>
</reference>
<dbReference type="Proteomes" id="UP001295444">
    <property type="component" value="Chromosome 08"/>
</dbReference>
<evidence type="ECO:0000313" key="4">
    <source>
        <dbReference type="Proteomes" id="UP001295444"/>
    </source>
</evidence>
<feature type="region of interest" description="Disordered" evidence="2">
    <location>
        <begin position="1"/>
        <end position="30"/>
    </location>
</feature>
<accession>A0AAD1WLZ8</accession>
<name>A0AAD1WLZ8_PELCU</name>
<proteinExistence type="predicted"/>
<feature type="coiled-coil region" evidence="1">
    <location>
        <begin position="52"/>
        <end position="114"/>
    </location>
</feature>
<evidence type="ECO:0000313" key="3">
    <source>
        <dbReference type="EMBL" id="CAH2313174.1"/>
    </source>
</evidence>
<protein>
    <submittedName>
        <fullName evidence="3">Uncharacterized protein</fullName>
    </submittedName>
</protein>
<keyword evidence="4" id="KW-1185">Reference proteome</keyword>
<dbReference type="InterPro" id="IPR004244">
    <property type="entry name" value="Transposase_22"/>
</dbReference>
<dbReference type="Gene3D" id="1.20.5.340">
    <property type="match status" value="1"/>
</dbReference>
<evidence type="ECO:0000256" key="1">
    <source>
        <dbReference type="SAM" id="Coils"/>
    </source>
</evidence>
<keyword evidence="1" id="KW-0175">Coiled coil</keyword>